<protein>
    <submittedName>
        <fullName evidence="2">Uncharacterized protein</fullName>
    </submittedName>
</protein>
<feature type="compositionally biased region" description="Low complexity" evidence="1">
    <location>
        <begin position="390"/>
        <end position="400"/>
    </location>
</feature>
<keyword evidence="3" id="KW-1185">Reference proteome</keyword>
<dbReference type="EMBL" id="ML119810">
    <property type="protein sequence ID" value="RPA73821.1"/>
    <property type="molecule type" value="Genomic_DNA"/>
</dbReference>
<name>A0A3N4HP53_ASCIM</name>
<dbReference type="OrthoDB" id="5371734at2759"/>
<feature type="region of interest" description="Disordered" evidence="1">
    <location>
        <begin position="647"/>
        <end position="667"/>
    </location>
</feature>
<feature type="region of interest" description="Disordered" evidence="1">
    <location>
        <begin position="111"/>
        <end position="142"/>
    </location>
</feature>
<feature type="compositionally biased region" description="Polar residues" evidence="1">
    <location>
        <begin position="647"/>
        <end position="656"/>
    </location>
</feature>
<dbReference type="Proteomes" id="UP000275078">
    <property type="component" value="Unassembled WGS sequence"/>
</dbReference>
<proteinExistence type="predicted"/>
<accession>A0A3N4HP53</accession>
<evidence type="ECO:0000313" key="2">
    <source>
        <dbReference type="EMBL" id="RPA73821.1"/>
    </source>
</evidence>
<feature type="region of interest" description="Disordered" evidence="1">
    <location>
        <begin position="388"/>
        <end position="415"/>
    </location>
</feature>
<evidence type="ECO:0000313" key="3">
    <source>
        <dbReference type="Proteomes" id="UP000275078"/>
    </source>
</evidence>
<gene>
    <name evidence="2" type="ORF">BJ508DRAFT_366574</name>
</gene>
<dbReference type="AlphaFoldDB" id="A0A3N4HP53"/>
<evidence type="ECO:0000256" key="1">
    <source>
        <dbReference type="SAM" id="MobiDB-lite"/>
    </source>
</evidence>
<organism evidence="2 3">
    <name type="scientific">Ascobolus immersus RN42</name>
    <dbReference type="NCBI Taxonomy" id="1160509"/>
    <lineage>
        <taxon>Eukaryota</taxon>
        <taxon>Fungi</taxon>
        <taxon>Dikarya</taxon>
        <taxon>Ascomycota</taxon>
        <taxon>Pezizomycotina</taxon>
        <taxon>Pezizomycetes</taxon>
        <taxon>Pezizales</taxon>
        <taxon>Ascobolaceae</taxon>
        <taxon>Ascobolus</taxon>
    </lineage>
</organism>
<reference evidence="2 3" key="1">
    <citation type="journal article" date="2018" name="Nat. Ecol. Evol.">
        <title>Pezizomycetes genomes reveal the molecular basis of ectomycorrhizal truffle lifestyle.</title>
        <authorList>
            <person name="Murat C."/>
            <person name="Payen T."/>
            <person name="Noel B."/>
            <person name="Kuo A."/>
            <person name="Morin E."/>
            <person name="Chen J."/>
            <person name="Kohler A."/>
            <person name="Krizsan K."/>
            <person name="Balestrini R."/>
            <person name="Da Silva C."/>
            <person name="Montanini B."/>
            <person name="Hainaut M."/>
            <person name="Levati E."/>
            <person name="Barry K.W."/>
            <person name="Belfiori B."/>
            <person name="Cichocki N."/>
            <person name="Clum A."/>
            <person name="Dockter R.B."/>
            <person name="Fauchery L."/>
            <person name="Guy J."/>
            <person name="Iotti M."/>
            <person name="Le Tacon F."/>
            <person name="Lindquist E.A."/>
            <person name="Lipzen A."/>
            <person name="Malagnac F."/>
            <person name="Mello A."/>
            <person name="Molinier V."/>
            <person name="Miyauchi S."/>
            <person name="Poulain J."/>
            <person name="Riccioni C."/>
            <person name="Rubini A."/>
            <person name="Sitrit Y."/>
            <person name="Splivallo R."/>
            <person name="Traeger S."/>
            <person name="Wang M."/>
            <person name="Zifcakova L."/>
            <person name="Wipf D."/>
            <person name="Zambonelli A."/>
            <person name="Paolocci F."/>
            <person name="Nowrousian M."/>
            <person name="Ottonello S."/>
            <person name="Baldrian P."/>
            <person name="Spatafora J.W."/>
            <person name="Henrissat B."/>
            <person name="Nagy L.G."/>
            <person name="Aury J.M."/>
            <person name="Wincker P."/>
            <person name="Grigoriev I.V."/>
            <person name="Bonfante P."/>
            <person name="Martin F.M."/>
        </authorList>
    </citation>
    <scope>NUCLEOTIDE SEQUENCE [LARGE SCALE GENOMIC DNA]</scope>
    <source>
        <strain evidence="2 3">RN42</strain>
    </source>
</reference>
<sequence>MSSTASEDNSLKDEQLWKALTKLSRIFPGKEVNVYTSTTGNLIGSDERIVEGLYSWSGLCVRYQEVVATSMGSSSARTLHLLVCKTNEDDLSEGSQAQTNPQTTANITVSRNYRRKADKGASRSEMTYEPVSKPEPPPPGKRSVAHILAENWTMPWEKHVAYLHFFADLADSRVGQDAFICYSLLSTIKKNHYRLTATPIAKRHVSYYKIICGITMGQVQALSVTSSPYGVLDNSAEAASTFLSTEEQEELSNVSRMSDSFLTSMDLERLGPICDSEAYSNFHFRTLWRMSTAVPFALAPLEQQELASILWKIVQIALETLEKAYNEVIAEEPAVTAATLERAQQVIDRIFSFFRYCLYESKWLKWLVTTHTKNVLAEAIRRALSGSKVAGQDQQGAADQSPPGEEATGFDEGDTDLNDESTVGLSSNVLGPKVFEFLKLCCSTLVQAETVLQLRRRFRDFDIHILNTPFVDKQCTAWTEAIRSAYRYKYSDEVTAKEKAEVAISKIKDLLENGTDKDKLWLMQTSAPKYWKFNGVVHCETALASEYIKASGGADNTAEEVRHQSLSQYIGPSKRCCPMCSIILWSISEERNTTGKEAIPILFSHSEPCESALPPNLPRAIRQRALRKLSENLCIALEDFVYRSRTGSHGSQQSHAMSPRQRNAVLDQQRRTGNFEELFS</sequence>